<dbReference type="CDD" id="cd00111">
    <property type="entry name" value="Trefoil"/>
    <property type="match status" value="1"/>
</dbReference>
<dbReference type="InterPro" id="IPR000322">
    <property type="entry name" value="Glyco_hydro_31_TIM"/>
</dbReference>
<comment type="caution">
    <text evidence="8">Lacks conserved residue(s) required for the propagation of feature annotation.</text>
</comment>
<keyword evidence="5" id="KW-1015">Disulfide bond</keyword>
<feature type="chain" id="PRO_5012714223" evidence="11">
    <location>
        <begin position="22"/>
        <end position="1346"/>
    </location>
</feature>
<evidence type="ECO:0000313" key="13">
    <source>
        <dbReference type="EMBL" id="OXA59496.1"/>
    </source>
</evidence>
<keyword evidence="7" id="KW-0326">Glycosidase</keyword>
<comment type="subcellular location">
    <subcellularLocation>
        <location evidence="1">Membrane</location>
    </subcellularLocation>
</comment>
<keyword evidence="4 10" id="KW-0472">Membrane</keyword>
<dbReference type="InterPro" id="IPR044913">
    <property type="entry name" value="P_trefoil_dom_sf"/>
</dbReference>
<dbReference type="Pfam" id="PF21365">
    <property type="entry name" value="Glyco_hydro_31_3rd"/>
    <property type="match status" value="1"/>
</dbReference>
<evidence type="ECO:0000259" key="12">
    <source>
        <dbReference type="PROSITE" id="PS51448"/>
    </source>
</evidence>
<protein>
    <submittedName>
        <fullName evidence="13">Maltase-glucoamylase, intestinal</fullName>
    </submittedName>
</protein>
<dbReference type="SMART" id="SM00018">
    <property type="entry name" value="PD"/>
    <property type="match status" value="1"/>
</dbReference>
<feature type="transmembrane region" description="Helical" evidence="10">
    <location>
        <begin position="1210"/>
        <end position="1228"/>
    </location>
</feature>
<reference evidence="13 14" key="1">
    <citation type="submission" date="2015-12" db="EMBL/GenBank/DDBJ databases">
        <title>The genome of Folsomia candida.</title>
        <authorList>
            <person name="Faddeeva A."/>
            <person name="Derks M.F."/>
            <person name="Anvar Y."/>
            <person name="Smit S."/>
            <person name="Van Straalen N."/>
            <person name="Roelofs D."/>
        </authorList>
    </citation>
    <scope>NUCLEOTIDE SEQUENCE [LARGE SCALE GENOMIC DNA]</scope>
    <source>
        <strain evidence="13 14">VU population</strain>
        <tissue evidence="13">Whole body</tissue>
    </source>
</reference>
<dbReference type="InterPro" id="IPR017853">
    <property type="entry name" value="GH"/>
</dbReference>
<evidence type="ECO:0000256" key="5">
    <source>
        <dbReference type="ARBA" id="ARBA00023157"/>
    </source>
</evidence>
<dbReference type="InterPro" id="IPR000519">
    <property type="entry name" value="P_trefoil_dom"/>
</dbReference>
<dbReference type="SUPFAM" id="SSF74650">
    <property type="entry name" value="Galactose mutarotase-like"/>
    <property type="match status" value="1"/>
</dbReference>
<dbReference type="SUPFAM" id="SSF51445">
    <property type="entry name" value="(Trans)glycosidases"/>
    <property type="match status" value="1"/>
</dbReference>
<dbReference type="Proteomes" id="UP000198287">
    <property type="component" value="Unassembled WGS sequence"/>
</dbReference>
<dbReference type="SUPFAM" id="SSF51011">
    <property type="entry name" value="Glycosyl hydrolase domain"/>
    <property type="match status" value="1"/>
</dbReference>
<feature type="transmembrane region" description="Helical" evidence="10">
    <location>
        <begin position="941"/>
        <end position="963"/>
    </location>
</feature>
<feature type="transmembrane region" description="Helical" evidence="10">
    <location>
        <begin position="909"/>
        <end position="929"/>
    </location>
</feature>
<comment type="caution">
    <text evidence="13">The sequence shown here is derived from an EMBL/GenBank/DDBJ whole genome shotgun (WGS) entry which is preliminary data.</text>
</comment>
<dbReference type="SUPFAM" id="SSF57492">
    <property type="entry name" value="Trefoil"/>
    <property type="match status" value="1"/>
</dbReference>
<keyword evidence="14" id="KW-1185">Reference proteome</keyword>
<evidence type="ECO:0000256" key="1">
    <source>
        <dbReference type="ARBA" id="ARBA00004370"/>
    </source>
</evidence>
<evidence type="ECO:0000313" key="14">
    <source>
        <dbReference type="Proteomes" id="UP000198287"/>
    </source>
</evidence>
<dbReference type="OrthoDB" id="1730117at2759"/>
<evidence type="ECO:0000256" key="10">
    <source>
        <dbReference type="SAM" id="Phobius"/>
    </source>
</evidence>
<dbReference type="FunFam" id="2.60.40.1180:FF:000001">
    <property type="entry name" value="Maltase-glucoamylase, intestinal"/>
    <property type="match status" value="1"/>
</dbReference>
<feature type="region of interest" description="Disordered" evidence="9">
    <location>
        <begin position="1054"/>
        <end position="1099"/>
    </location>
</feature>
<feature type="signal peptide" evidence="11">
    <location>
        <begin position="1"/>
        <end position="21"/>
    </location>
</feature>
<gene>
    <name evidence="13" type="ORF">Fcan01_04952</name>
</gene>
<feature type="transmembrane region" description="Helical" evidence="10">
    <location>
        <begin position="1298"/>
        <end position="1323"/>
    </location>
</feature>
<dbReference type="Pfam" id="PF01055">
    <property type="entry name" value="Glyco_hydro_31_2nd"/>
    <property type="match status" value="1"/>
</dbReference>
<dbReference type="InterPro" id="IPR013780">
    <property type="entry name" value="Glyco_hydro_b"/>
</dbReference>
<feature type="transmembrane region" description="Helical" evidence="10">
    <location>
        <begin position="1006"/>
        <end position="1029"/>
    </location>
</feature>
<proteinExistence type="inferred from homology"/>
<evidence type="ECO:0000256" key="2">
    <source>
        <dbReference type="ARBA" id="ARBA00007806"/>
    </source>
</evidence>
<evidence type="ECO:0000256" key="9">
    <source>
        <dbReference type="SAM" id="MobiDB-lite"/>
    </source>
</evidence>
<keyword evidence="11" id="KW-0732">Signal</keyword>
<name>A0A226ESD3_FOLCA</name>
<organism evidence="13 14">
    <name type="scientific">Folsomia candida</name>
    <name type="common">Springtail</name>
    <dbReference type="NCBI Taxonomy" id="158441"/>
    <lineage>
        <taxon>Eukaryota</taxon>
        <taxon>Metazoa</taxon>
        <taxon>Ecdysozoa</taxon>
        <taxon>Arthropoda</taxon>
        <taxon>Hexapoda</taxon>
        <taxon>Collembola</taxon>
        <taxon>Entomobryomorpha</taxon>
        <taxon>Isotomoidea</taxon>
        <taxon>Isotomidae</taxon>
        <taxon>Proisotominae</taxon>
        <taxon>Folsomia</taxon>
    </lineage>
</organism>
<dbReference type="GO" id="GO:0016020">
    <property type="term" value="C:membrane"/>
    <property type="evidence" value="ECO:0007669"/>
    <property type="project" value="UniProtKB-SubCell"/>
</dbReference>
<keyword evidence="10" id="KW-0812">Transmembrane</keyword>
<keyword evidence="3" id="KW-0378">Hydrolase</keyword>
<dbReference type="GO" id="GO:0030246">
    <property type="term" value="F:carbohydrate binding"/>
    <property type="evidence" value="ECO:0007669"/>
    <property type="project" value="InterPro"/>
</dbReference>
<feature type="transmembrane region" description="Helical" evidence="10">
    <location>
        <begin position="1115"/>
        <end position="1138"/>
    </location>
</feature>
<dbReference type="CDD" id="cd14752">
    <property type="entry name" value="GH31_N"/>
    <property type="match status" value="1"/>
</dbReference>
<dbReference type="Gene3D" id="3.20.20.80">
    <property type="entry name" value="Glycosidases"/>
    <property type="match status" value="1"/>
</dbReference>
<evidence type="ECO:0000256" key="6">
    <source>
        <dbReference type="ARBA" id="ARBA00023180"/>
    </source>
</evidence>
<evidence type="ECO:0000256" key="4">
    <source>
        <dbReference type="ARBA" id="ARBA00023136"/>
    </source>
</evidence>
<keyword evidence="6" id="KW-0325">Glycoprotein</keyword>
<dbReference type="CDD" id="cd06602">
    <property type="entry name" value="GH31_MGAM_SI_GAA"/>
    <property type="match status" value="1"/>
</dbReference>
<evidence type="ECO:0000256" key="8">
    <source>
        <dbReference type="PROSITE-ProRule" id="PRU00779"/>
    </source>
</evidence>
<keyword evidence="10" id="KW-1133">Transmembrane helix</keyword>
<dbReference type="InterPro" id="IPR048395">
    <property type="entry name" value="Glyco_hydro_31_C"/>
</dbReference>
<feature type="transmembrane region" description="Helical" evidence="10">
    <location>
        <begin position="975"/>
        <end position="994"/>
    </location>
</feature>
<dbReference type="EMBL" id="LNIX01000002">
    <property type="protein sequence ID" value="OXA59496.1"/>
    <property type="molecule type" value="Genomic_DNA"/>
</dbReference>
<evidence type="ECO:0000256" key="7">
    <source>
        <dbReference type="ARBA" id="ARBA00023295"/>
    </source>
</evidence>
<dbReference type="Pfam" id="PF00088">
    <property type="entry name" value="Trefoil"/>
    <property type="match status" value="1"/>
</dbReference>
<dbReference type="PANTHER" id="PTHR22762:SF133">
    <property type="entry name" value="P-TYPE DOMAIN-CONTAINING PROTEIN"/>
    <property type="match status" value="1"/>
</dbReference>
<dbReference type="SUPFAM" id="SSF103473">
    <property type="entry name" value="MFS general substrate transporter"/>
    <property type="match status" value="1"/>
</dbReference>
<dbReference type="Gene3D" id="4.10.110.10">
    <property type="entry name" value="Spasmolytic Protein, domain 1"/>
    <property type="match status" value="1"/>
</dbReference>
<dbReference type="PROSITE" id="PS51448">
    <property type="entry name" value="P_TREFOIL_2"/>
    <property type="match status" value="1"/>
</dbReference>
<dbReference type="InterPro" id="IPR036259">
    <property type="entry name" value="MFS_trans_sf"/>
</dbReference>
<dbReference type="GO" id="GO:0005975">
    <property type="term" value="P:carbohydrate metabolic process"/>
    <property type="evidence" value="ECO:0007669"/>
    <property type="project" value="InterPro"/>
</dbReference>
<dbReference type="InterPro" id="IPR011013">
    <property type="entry name" value="Gal_mutarotase_sf_dom"/>
</dbReference>
<feature type="domain" description="P-type" evidence="12">
    <location>
        <begin position="22"/>
        <end position="68"/>
    </location>
</feature>
<feature type="transmembrane region" description="Helical" evidence="10">
    <location>
        <begin position="1150"/>
        <end position="1169"/>
    </location>
</feature>
<feature type="transmembrane region" description="Helical" evidence="10">
    <location>
        <begin position="1181"/>
        <end position="1198"/>
    </location>
</feature>
<dbReference type="Gene3D" id="2.60.40.1760">
    <property type="entry name" value="glycosyl hydrolase (family 31)"/>
    <property type="match status" value="1"/>
</dbReference>
<sequence>MFRMLLYLIFGVIFLASGLSAQTCVPDAERVDCHPDPNASTERCLARGCLHCPPDVPDQNVPTCYFPKDYGYSMVGEPVDTGNGVRVELVRTTTSTLFGGDSMNLTLEADFQSDYRLRIKITDGTPRWEVPLQIDPPTGGNENRRYEVIFTNVPVFSFKILRRPTGTTIFDSSLGGFTFSDQFLQLAFKLPSRNVYGIGENEQHSFRHSFDKFPRWVLWARDAAPSGDVNLYGVQPHYTVLEEDGNAHAVAIVNSNAQEFVMHPNPGIVYRTIGGIFDMYFFLGPTPESVAQQYSEAVGRFPLPPYWSLGFQLCRFGYDHIDNMRAVVDRMIASEIPYDVQYGDIDIMDRRLDFTIDPINFAGLGAYVQELKTQGIRFMTILDPGISIGEPNGTYPPFELGQEMEVWITKQDDTPAQGRVWPPDDVYFADFSKNSTREWWKLLIKKFHDEELEFAALWIDMNEPANFVHGDINDGGCVTTSINDPPYLPRVRGDSLYSNTLCPDHKDSMGIHYNTHSLYGWSQSEPTFIANNEAVGTRSFALSRSTFLGSGRWITHWLGDNHSNWDNLLYSIIGMLQFNLFGIPFVGPDICGHNNNATAEMCGRWMQLGAFYPFSRNHNGYGHIDQDPAAFDGAIIEISKSALNTRYRLLPYLYTLLAMHYMNGNTVARALWHEFPQDPETRGIDRQFMWGYGLVISPVIDEGATNVTAYFPDARFYDYYTGGEVAVRKGYVELDAPFTHIPLHIRGGGVLPVQASAVNTDLARRNPLGLIAALDDRGEARGNFYYDAGDSLEPIASGTYFLADIAVNQPGVLTYVVRTNGYVEMNQQVMGNITVMGGVAVTSVTVNGSPHAEFSFSPEVAGLSSDLGGGLMLLGQIVDAVSTPLVGYLADRAWGSGGCGFGRLKTCHLIGVAMAVISFPVIFCPPIGLGNNSSQTAIMAYYIPFIIIYEVSWAAVQISHLAYIPKTNPDMFVRYVLMVIANVIVFLVTWYSVGMEKNCTIDKGDVLVFQDLAAIAMGIGLLTALFFYITTKEYDDQDVRDAVIIWRREEAEKIQSNSSQQPTSSERTPLLNSEGQPQPQPRISSSNKRISLSTKNLNPGKPNMTTLDWVKSPQFFMVAVVYIPGRLIINVPQAFLPLYLQKTLHLPCKMLAICPLTYFLSGLLVATTMKKLAKWVGKQMSFGFGIVLNVVGASLILWGEWGEGSFLREAGIYGVFALLGGGASAGMTSVYHTVIITLEFLVTGLSITADLIGNNVESSAVVYGFMSFCDKLTCGVAIMLISLFTPEGERATAFFRDVVAFSCLGCSLLAVFGLCCITILIFLKGVQERQQSTLIDSGRNSHTENC</sequence>
<evidence type="ECO:0000256" key="11">
    <source>
        <dbReference type="SAM" id="SignalP"/>
    </source>
</evidence>
<evidence type="ECO:0000256" key="3">
    <source>
        <dbReference type="ARBA" id="ARBA00022801"/>
    </source>
</evidence>
<accession>A0A226ESD3</accession>
<dbReference type="Gene3D" id="2.60.40.1180">
    <property type="entry name" value="Golgi alpha-mannosidase II"/>
    <property type="match status" value="2"/>
</dbReference>
<dbReference type="GO" id="GO:0004558">
    <property type="term" value="F:alpha-1,4-glucosidase activity"/>
    <property type="evidence" value="ECO:0007669"/>
    <property type="project" value="TreeGrafter"/>
</dbReference>
<comment type="similarity">
    <text evidence="2">Belongs to the glycosyl hydrolase 31 family.</text>
</comment>
<feature type="compositionally biased region" description="Polar residues" evidence="9">
    <location>
        <begin position="1054"/>
        <end position="1097"/>
    </location>
</feature>
<dbReference type="PANTHER" id="PTHR22762">
    <property type="entry name" value="ALPHA-GLUCOSIDASE"/>
    <property type="match status" value="1"/>
</dbReference>